<keyword evidence="2" id="KW-0808">Transferase</keyword>
<dbReference type="PROSITE" id="PS50011">
    <property type="entry name" value="PROTEIN_KINASE_DOM"/>
    <property type="match status" value="1"/>
</dbReference>
<dbReference type="InterPro" id="IPR011009">
    <property type="entry name" value="Kinase-like_dom_sf"/>
</dbReference>
<organism evidence="7 8">
    <name type="scientific">Bugula neritina</name>
    <name type="common">Brown bryozoan</name>
    <name type="synonym">Sertularia neritina</name>
    <dbReference type="NCBI Taxonomy" id="10212"/>
    <lineage>
        <taxon>Eukaryota</taxon>
        <taxon>Metazoa</taxon>
        <taxon>Spiralia</taxon>
        <taxon>Lophotrochozoa</taxon>
        <taxon>Bryozoa</taxon>
        <taxon>Gymnolaemata</taxon>
        <taxon>Cheilostomatida</taxon>
        <taxon>Flustrina</taxon>
        <taxon>Buguloidea</taxon>
        <taxon>Bugulidae</taxon>
        <taxon>Bugula</taxon>
    </lineage>
</organism>
<evidence type="ECO:0000256" key="2">
    <source>
        <dbReference type="ARBA" id="ARBA00022679"/>
    </source>
</evidence>
<dbReference type="GO" id="GO:0004674">
    <property type="term" value="F:protein serine/threonine kinase activity"/>
    <property type="evidence" value="ECO:0007669"/>
    <property type="project" value="UniProtKB-KW"/>
</dbReference>
<evidence type="ECO:0000313" key="7">
    <source>
        <dbReference type="EMBL" id="KAF6034814.1"/>
    </source>
</evidence>
<dbReference type="AlphaFoldDB" id="A0A7J7KA46"/>
<dbReference type="Pfam" id="PF00069">
    <property type="entry name" value="Pkinase"/>
    <property type="match status" value="2"/>
</dbReference>
<dbReference type="Gene3D" id="3.30.200.20">
    <property type="entry name" value="Phosphorylase Kinase, domain 1"/>
    <property type="match status" value="1"/>
</dbReference>
<dbReference type="OrthoDB" id="266718at2759"/>
<dbReference type="PANTHER" id="PTHR11584">
    <property type="entry name" value="SERINE/THREONINE PROTEIN KINASE"/>
    <property type="match status" value="1"/>
</dbReference>
<dbReference type="InterPro" id="IPR000719">
    <property type="entry name" value="Prot_kinase_dom"/>
</dbReference>
<dbReference type="Gene3D" id="1.10.510.10">
    <property type="entry name" value="Transferase(Phosphotransferase) domain 1"/>
    <property type="match status" value="1"/>
</dbReference>
<accession>A0A7J7KA46</accession>
<keyword evidence="5" id="KW-0067">ATP-binding</keyword>
<gene>
    <name evidence="7" type="ORF">EB796_006875</name>
</gene>
<dbReference type="EMBL" id="VXIV02000993">
    <property type="protein sequence ID" value="KAF6034814.1"/>
    <property type="molecule type" value="Genomic_DNA"/>
</dbReference>
<dbReference type="SUPFAM" id="SSF56112">
    <property type="entry name" value="Protein kinase-like (PK-like)"/>
    <property type="match status" value="1"/>
</dbReference>
<keyword evidence="1" id="KW-0723">Serine/threonine-protein kinase</keyword>
<keyword evidence="3" id="KW-0547">Nucleotide-binding</keyword>
<evidence type="ECO:0000256" key="4">
    <source>
        <dbReference type="ARBA" id="ARBA00022777"/>
    </source>
</evidence>
<evidence type="ECO:0000256" key="3">
    <source>
        <dbReference type="ARBA" id="ARBA00022741"/>
    </source>
</evidence>
<name>A0A7J7KA46_BUGNE</name>
<keyword evidence="8" id="KW-1185">Reference proteome</keyword>
<dbReference type="SMART" id="SM00220">
    <property type="entry name" value="S_TKc"/>
    <property type="match status" value="1"/>
</dbReference>
<evidence type="ECO:0000313" key="8">
    <source>
        <dbReference type="Proteomes" id="UP000593567"/>
    </source>
</evidence>
<comment type="caution">
    <text evidence="7">The sequence shown here is derived from an EMBL/GenBank/DDBJ whole genome shotgun (WGS) entry which is preliminary data.</text>
</comment>
<protein>
    <submittedName>
        <fullName evidence="7">MAP3K2</fullName>
    </submittedName>
</protein>
<evidence type="ECO:0000256" key="5">
    <source>
        <dbReference type="ARBA" id="ARBA00022840"/>
    </source>
</evidence>
<feature type="domain" description="Protein kinase" evidence="6">
    <location>
        <begin position="5"/>
        <end position="167"/>
    </location>
</feature>
<evidence type="ECO:0000259" key="6">
    <source>
        <dbReference type="PROSITE" id="PS50011"/>
    </source>
</evidence>
<dbReference type="GO" id="GO:0005524">
    <property type="term" value="F:ATP binding"/>
    <property type="evidence" value="ECO:0007669"/>
    <property type="project" value="UniProtKB-KW"/>
</dbReference>
<sequence>MYLSVPHNKALGSGSFGAVFTHVDKTTQQVLAVKKVDLGMVISSSYQKEIDRAMKEVKMMEKLKHHHRIVSYIKHELISHELFHGATMVEMLTKNPPWPKLTSVQWTFKINQKQKPEYTLPPSTSQTARNFLTDIFNYDEKTRPTSEQLFAHPWFKTPQINSLSGKV</sequence>
<keyword evidence="4" id="KW-0418">Kinase</keyword>
<dbReference type="PANTHER" id="PTHR11584:SF369">
    <property type="entry name" value="MITOGEN-ACTIVATED PROTEIN KINASE KINASE KINASE 19-RELATED"/>
    <property type="match status" value="1"/>
</dbReference>
<evidence type="ECO:0000256" key="1">
    <source>
        <dbReference type="ARBA" id="ARBA00022527"/>
    </source>
</evidence>
<reference evidence="7" key="1">
    <citation type="submission" date="2020-06" db="EMBL/GenBank/DDBJ databases">
        <title>Draft genome of Bugula neritina, a colonial animal packing powerful symbionts and potential medicines.</title>
        <authorList>
            <person name="Rayko M."/>
        </authorList>
    </citation>
    <scope>NUCLEOTIDE SEQUENCE [LARGE SCALE GENOMIC DNA]</scope>
    <source>
        <strain evidence="7">Kwan_BN1</strain>
    </source>
</reference>
<proteinExistence type="predicted"/>
<dbReference type="Proteomes" id="UP000593567">
    <property type="component" value="Unassembled WGS sequence"/>
</dbReference>